<comment type="caution">
    <text evidence="1">The sequence shown here is derived from an EMBL/GenBank/DDBJ whole genome shotgun (WGS) entry which is preliminary data.</text>
</comment>
<organism evidence="1 2">
    <name type="scientific">Phytophthora fragariae</name>
    <dbReference type="NCBI Taxonomy" id="53985"/>
    <lineage>
        <taxon>Eukaryota</taxon>
        <taxon>Sar</taxon>
        <taxon>Stramenopiles</taxon>
        <taxon>Oomycota</taxon>
        <taxon>Peronosporomycetes</taxon>
        <taxon>Peronosporales</taxon>
        <taxon>Peronosporaceae</taxon>
        <taxon>Phytophthora</taxon>
    </lineage>
</organism>
<dbReference type="EMBL" id="QXGD01000046">
    <property type="protein sequence ID" value="KAE9256484.1"/>
    <property type="molecule type" value="Genomic_DNA"/>
</dbReference>
<evidence type="ECO:0000313" key="2">
    <source>
        <dbReference type="Proteomes" id="UP000440367"/>
    </source>
</evidence>
<name>A0A6A4AH50_9STRA</name>
<proteinExistence type="predicted"/>
<evidence type="ECO:0000313" key="1">
    <source>
        <dbReference type="EMBL" id="KAE9256484.1"/>
    </source>
</evidence>
<dbReference type="Proteomes" id="UP000440367">
    <property type="component" value="Unassembled WGS sequence"/>
</dbReference>
<protein>
    <submittedName>
        <fullName evidence="1">Uncharacterized protein</fullName>
    </submittedName>
</protein>
<gene>
    <name evidence="1" type="ORF">PF002_g1859</name>
</gene>
<reference evidence="1 2" key="1">
    <citation type="submission" date="2018-08" db="EMBL/GenBank/DDBJ databases">
        <title>Genomic investigation of the strawberry pathogen Phytophthora fragariae indicates pathogenicity is determined by transcriptional variation in three key races.</title>
        <authorList>
            <person name="Adams T.M."/>
            <person name="Armitage A.D."/>
            <person name="Sobczyk M.K."/>
            <person name="Bates H.J."/>
            <person name="Dunwell J.M."/>
            <person name="Nellist C.F."/>
            <person name="Harrison R.J."/>
        </authorList>
    </citation>
    <scope>NUCLEOTIDE SEQUENCE [LARGE SCALE GENOMIC DNA]</scope>
    <source>
        <strain evidence="1 2">BC-1</strain>
    </source>
</reference>
<dbReference type="AlphaFoldDB" id="A0A6A4AH50"/>
<accession>A0A6A4AH50</accession>
<sequence>MHYEFVGALEVTYGNALAAGGGFHRVTTAEGAAAEVSPHTYLWYKLQESSDGAALAITQLRVGEDQEEDAKWTKLDKSVDRQKGRFLWFQATPFQPPTSPSTRTKQLLPLKEIRVVRDLKDVPEGFEWLDEPLLSVDDAGKELRTYLCFRRLGSEDFTGSKWSILNQRAGNWIDVKDLSSNKWSVAQILQHSASEIRVHIPTWRKGRDEFLSRSTCRNRVAKLGTHTNVYMSPAYPYPRKQGGMWNANMKDLQQAREQFDKYFYDREKQKAYLPRYLIPFIEKSLLCTFLSSDLAEEMNAFHQHVLKNVVACMLGNDAGDVMVYMLSLLRMILNGHNSCMFFYIKYPGSYTAAKYQRLVYTSYLVSPDALAAIPTRHPCRSFYYIDNIDLFVQAGGFRLVLQRLAEAEIELTEELGFEPSSFYNRIPVSNYDELVVNFIKRVIMIASKLVVDAETGGFKMSLTSLVSAASGSRNKLSASAQKDVEVLSKVVSLCCTLYWNAILQAEAPHESEVNSSSTLRGAMRAEVEAALADSLNHVQKLWISAGSSSSTSGKEQQQLLSDYLRKCAENIESGTLVETSMSLIQRIVDGYGGSSSSLAASTLALTRANSPPTTSSELLKELNNAHNIVSVVVEAIKIHIAHADSKCRAQTSHLAAIQKRLSFLG</sequence>